<accession>A0A1M2VD44</accession>
<dbReference type="OMA" id="AHPYANE"/>
<feature type="compositionally biased region" description="Low complexity" evidence="1">
    <location>
        <begin position="1"/>
        <end position="20"/>
    </location>
</feature>
<reference evidence="2 3" key="1">
    <citation type="submission" date="2016-10" db="EMBL/GenBank/DDBJ databases">
        <title>Genome sequence of the basidiomycete white-rot fungus Trametes pubescens.</title>
        <authorList>
            <person name="Makela M.R."/>
            <person name="Granchi Z."/>
            <person name="Peng M."/>
            <person name="De Vries R.P."/>
            <person name="Grigoriev I."/>
            <person name="Riley R."/>
            <person name="Hilden K."/>
        </authorList>
    </citation>
    <scope>NUCLEOTIDE SEQUENCE [LARGE SCALE GENOMIC DNA]</scope>
    <source>
        <strain evidence="2 3">FBCC735</strain>
    </source>
</reference>
<comment type="caution">
    <text evidence="2">The sequence shown here is derived from an EMBL/GenBank/DDBJ whole genome shotgun (WGS) entry which is preliminary data.</text>
</comment>
<evidence type="ECO:0000313" key="3">
    <source>
        <dbReference type="Proteomes" id="UP000184267"/>
    </source>
</evidence>
<evidence type="ECO:0000313" key="2">
    <source>
        <dbReference type="EMBL" id="OJT05494.1"/>
    </source>
</evidence>
<feature type="region of interest" description="Disordered" evidence="1">
    <location>
        <begin position="140"/>
        <end position="177"/>
    </location>
</feature>
<feature type="region of interest" description="Disordered" evidence="1">
    <location>
        <begin position="271"/>
        <end position="403"/>
    </location>
</feature>
<feature type="compositionally biased region" description="Low complexity" evidence="1">
    <location>
        <begin position="148"/>
        <end position="169"/>
    </location>
</feature>
<dbReference type="OrthoDB" id="2754671at2759"/>
<dbReference type="Proteomes" id="UP000184267">
    <property type="component" value="Unassembled WGS sequence"/>
</dbReference>
<protein>
    <submittedName>
        <fullName evidence="2">Uncharacterized protein</fullName>
    </submittedName>
</protein>
<feature type="compositionally biased region" description="Acidic residues" evidence="1">
    <location>
        <begin position="329"/>
        <end position="344"/>
    </location>
</feature>
<feature type="compositionally biased region" description="Basic and acidic residues" evidence="1">
    <location>
        <begin position="295"/>
        <end position="304"/>
    </location>
</feature>
<name>A0A1M2VD44_TRAPU</name>
<keyword evidence="3" id="KW-1185">Reference proteome</keyword>
<feature type="region of interest" description="Disordered" evidence="1">
    <location>
        <begin position="1"/>
        <end position="42"/>
    </location>
</feature>
<feature type="compositionally biased region" description="Basic and acidic residues" evidence="1">
    <location>
        <begin position="357"/>
        <end position="380"/>
    </location>
</feature>
<dbReference type="EMBL" id="MNAD01001455">
    <property type="protein sequence ID" value="OJT05494.1"/>
    <property type="molecule type" value="Genomic_DNA"/>
</dbReference>
<sequence>MVYSKSSTLSSHKATSSRSSPIAVPKRKSNYPPLCSPPRDQNSPEFVFNFDFSVSPDVPAMTSPLYLQNQGVSTRLFPLQQKAAAFLPLSALGTGDSSKAHPYANEPFLYSLPKTPFRDSQNTYGDSRVKPLAGEAPLVPYSTKSTVPEPSSPGLSAPLLPSATSCLSPDPMDCDEEQPLTSAFRAPLMSSSVADSSASWSDRDSISLSSFYRSPSPSPPRMQSPPRRVYSGGRPRQLLLTRSKASQRTVAAAPVVSLSVAQAERPVYGSSRHFPYPANPELRGRRGSIASNSRSTEKMPERTRRMSTVVGRGAGRVLHRSASGMSLVSDEDIERSLEKDEDENSVSSRGRSTSRRRRDESVEHLVEKERRGEPEPERGRARGRVPLRGLAAPTGERASPAWQ</sequence>
<proteinExistence type="predicted"/>
<evidence type="ECO:0000256" key="1">
    <source>
        <dbReference type="SAM" id="MobiDB-lite"/>
    </source>
</evidence>
<dbReference type="AlphaFoldDB" id="A0A1M2VD44"/>
<gene>
    <name evidence="2" type="ORF">TRAPUB_3687</name>
</gene>
<feature type="region of interest" description="Disordered" evidence="1">
    <location>
        <begin position="210"/>
        <end position="233"/>
    </location>
</feature>
<organism evidence="2 3">
    <name type="scientific">Trametes pubescens</name>
    <name type="common">White-rot fungus</name>
    <dbReference type="NCBI Taxonomy" id="154538"/>
    <lineage>
        <taxon>Eukaryota</taxon>
        <taxon>Fungi</taxon>
        <taxon>Dikarya</taxon>
        <taxon>Basidiomycota</taxon>
        <taxon>Agaricomycotina</taxon>
        <taxon>Agaricomycetes</taxon>
        <taxon>Polyporales</taxon>
        <taxon>Polyporaceae</taxon>
        <taxon>Trametes</taxon>
    </lineage>
</organism>